<name>A0AAJ0LH08_9PSED</name>
<dbReference type="Pfam" id="PF20455">
    <property type="entry name" value="DUF6708"/>
    <property type="match status" value="1"/>
</dbReference>
<evidence type="ECO:0000313" key="4">
    <source>
        <dbReference type="EMBL" id="KTT15491.1"/>
    </source>
</evidence>
<accession>A0AAJ0LH08</accession>
<keyword evidence="2" id="KW-1133">Transmembrane helix</keyword>
<dbReference type="RefSeq" id="WP_058639684.1">
    <property type="nucleotide sequence ID" value="NZ_LDSN01000057.1"/>
</dbReference>
<gene>
    <name evidence="4" type="ORF">NS96R_18835</name>
</gene>
<feature type="transmembrane region" description="Helical" evidence="2">
    <location>
        <begin position="288"/>
        <end position="311"/>
    </location>
</feature>
<comment type="caution">
    <text evidence="4">The sequence shown here is derived from an EMBL/GenBank/DDBJ whole genome shotgun (WGS) entry which is preliminary data.</text>
</comment>
<sequence length="341" mass="39293">MYLFEWGFHWGKSLSSYEERLEEAKNQQRQPGQPELNAPESVQESVSKSVYDNESLYAYNDTYIDVRTPNDEKRGLITMFVGGIGVMLTKALFEFLYIFYKFVFTGHAENGEILTTSDYFASIGIILIPACALCIYLKYAFRYIFLEALTARRLIIRFNRITRKVYLLRPNLIGGLRIMDWDKTQIIVEKNMSELEGTGGFVLLAWDRGDGTDLDGNPTDETELVFVGKPTRNASELLAFWEYIRRYMEDGPAAAPAPEKLIPKFPWPWLSLKAAWGLDTRFLRNSALWVFMLLNILMLPLILIHAFGHWLSLLLCYEPRFPRVIEEAGRASARRHQGADD</sequence>
<proteinExistence type="predicted"/>
<feature type="domain" description="DUF6708" evidence="3">
    <location>
        <begin position="143"/>
        <end position="330"/>
    </location>
</feature>
<feature type="transmembrane region" description="Helical" evidence="2">
    <location>
        <begin position="119"/>
        <end position="137"/>
    </location>
</feature>
<dbReference type="AlphaFoldDB" id="A0AAJ0LH08"/>
<evidence type="ECO:0000256" key="1">
    <source>
        <dbReference type="SAM" id="MobiDB-lite"/>
    </source>
</evidence>
<evidence type="ECO:0000313" key="5">
    <source>
        <dbReference type="Proteomes" id="UP000071644"/>
    </source>
</evidence>
<reference evidence="4 5" key="1">
    <citation type="journal article" date="2016" name="Front. Microbiol.">
        <title>Genomic Resource of Rice Seed Associated Bacteria.</title>
        <authorList>
            <person name="Midha S."/>
            <person name="Bansal K."/>
            <person name="Sharma S."/>
            <person name="Kumar N."/>
            <person name="Patil P.P."/>
            <person name="Chaudhry V."/>
            <person name="Patil P.B."/>
        </authorList>
    </citation>
    <scope>NUCLEOTIDE SEQUENCE [LARGE SCALE GENOMIC DNA]</scope>
    <source>
        <strain evidence="4 5">NS96</strain>
    </source>
</reference>
<dbReference type="EMBL" id="LDSN01000057">
    <property type="protein sequence ID" value="KTT15491.1"/>
    <property type="molecule type" value="Genomic_DNA"/>
</dbReference>
<evidence type="ECO:0000256" key="2">
    <source>
        <dbReference type="SAM" id="Phobius"/>
    </source>
</evidence>
<dbReference type="InterPro" id="IPR046554">
    <property type="entry name" value="DUF6708"/>
</dbReference>
<organism evidence="4 5">
    <name type="scientific">Pseudomonas parafulva</name>
    <dbReference type="NCBI Taxonomy" id="157782"/>
    <lineage>
        <taxon>Bacteria</taxon>
        <taxon>Pseudomonadati</taxon>
        <taxon>Pseudomonadota</taxon>
        <taxon>Gammaproteobacteria</taxon>
        <taxon>Pseudomonadales</taxon>
        <taxon>Pseudomonadaceae</taxon>
        <taxon>Pseudomonas</taxon>
    </lineage>
</organism>
<feature type="region of interest" description="Disordered" evidence="1">
    <location>
        <begin position="21"/>
        <end position="45"/>
    </location>
</feature>
<protein>
    <recommendedName>
        <fullName evidence="3">DUF6708 domain-containing protein</fullName>
    </recommendedName>
</protein>
<keyword evidence="2" id="KW-0812">Transmembrane</keyword>
<keyword evidence="2" id="KW-0472">Membrane</keyword>
<feature type="transmembrane region" description="Helical" evidence="2">
    <location>
        <begin position="76"/>
        <end position="99"/>
    </location>
</feature>
<dbReference type="Proteomes" id="UP000071644">
    <property type="component" value="Unassembled WGS sequence"/>
</dbReference>
<evidence type="ECO:0000259" key="3">
    <source>
        <dbReference type="Pfam" id="PF20455"/>
    </source>
</evidence>